<evidence type="ECO:0000313" key="3">
    <source>
        <dbReference type="EMBL" id="SNZ16115.1"/>
    </source>
</evidence>
<keyword evidence="1" id="KW-0051">Antiviral defense</keyword>
<protein>
    <submittedName>
        <fullName evidence="3">CRISPR-associated protein Cmr1</fullName>
    </submittedName>
</protein>
<evidence type="ECO:0000259" key="2">
    <source>
        <dbReference type="Pfam" id="PF03787"/>
    </source>
</evidence>
<accession>A0A285P309</accession>
<dbReference type="NCBIfam" id="TIGR01894">
    <property type="entry name" value="cas_TM1795_cmr1"/>
    <property type="match status" value="1"/>
</dbReference>
<evidence type="ECO:0000313" key="4">
    <source>
        <dbReference type="Proteomes" id="UP000218627"/>
    </source>
</evidence>
<dbReference type="AlphaFoldDB" id="A0A285P309"/>
<reference evidence="4" key="1">
    <citation type="submission" date="2017-09" db="EMBL/GenBank/DDBJ databases">
        <authorList>
            <person name="Varghese N."/>
            <person name="Submissions S."/>
        </authorList>
    </citation>
    <scope>NUCLEOTIDE SEQUENCE [LARGE SCALE GENOMIC DNA]</scope>
    <source>
        <strain evidence="4">DSM 2913</strain>
    </source>
</reference>
<sequence length="372" mass="43989">MEKLEFQIEFITPAFIGGANPRESAELRPTSFVGLLRWWYRAILRHQVKSFKELYEKESELFGSQEKAGRVWIRIKGNVKGELKNCQTWRANNERDTDWGKVYLGYGNILYINFEREENRESYSQLYKLCGNKRGNFTVRAWLEKKQNANLQILVPKHLKEKVEALLFLFSQIGSIGSRNRRGWGSLYLKPLYESEYKNWNNWNKEEFKRVLQILGGVPPNMEIYKLNESYANPLEALEEIGRKYRTFRSRRSPDYRNVKDFLQTGTFKGHTVERAYFGLPLSFKFRSLNQKEAQLICKADRLSSPVRFRVVRLPDGKFTCLVVHFETKEDEMPEDFKILDKQNRKQISIAKPSSKIFKDFVNTHKLQREVP</sequence>
<dbReference type="GO" id="GO:0051607">
    <property type="term" value="P:defense response to virus"/>
    <property type="evidence" value="ECO:0007669"/>
    <property type="project" value="UniProtKB-KW"/>
</dbReference>
<dbReference type="Pfam" id="PF03787">
    <property type="entry name" value="RAMPs"/>
    <property type="match status" value="1"/>
</dbReference>
<feature type="domain" description="CRISPR type III-associated protein" evidence="2">
    <location>
        <begin position="8"/>
        <end position="187"/>
    </location>
</feature>
<name>A0A285P309_9AQUI</name>
<dbReference type="InterPro" id="IPR007522">
    <property type="entry name" value="CRISPR-assoc_prot_TM1795"/>
</dbReference>
<organism evidence="3 4">
    <name type="scientific">Hydrogenobacter hydrogenophilus</name>
    <dbReference type="NCBI Taxonomy" id="35835"/>
    <lineage>
        <taxon>Bacteria</taxon>
        <taxon>Pseudomonadati</taxon>
        <taxon>Aquificota</taxon>
        <taxon>Aquificia</taxon>
        <taxon>Aquificales</taxon>
        <taxon>Aquificaceae</taxon>
        <taxon>Hydrogenobacter</taxon>
    </lineage>
</organism>
<dbReference type="RefSeq" id="WP_096603015.1">
    <property type="nucleotide sequence ID" value="NZ_OBEN01000010.1"/>
</dbReference>
<keyword evidence="4" id="KW-1185">Reference proteome</keyword>
<dbReference type="InterPro" id="IPR005537">
    <property type="entry name" value="RAMP_III_fam"/>
</dbReference>
<evidence type="ECO:0000256" key="1">
    <source>
        <dbReference type="ARBA" id="ARBA00023118"/>
    </source>
</evidence>
<gene>
    <name evidence="3" type="ORF">SAMN06265353_1524</name>
</gene>
<dbReference type="OrthoDB" id="190500at2"/>
<dbReference type="Proteomes" id="UP000218627">
    <property type="component" value="Unassembled WGS sequence"/>
</dbReference>
<proteinExistence type="predicted"/>
<dbReference type="EMBL" id="OBEN01000010">
    <property type="protein sequence ID" value="SNZ16115.1"/>
    <property type="molecule type" value="Genomic_DNA"/>
</dbReference>